<evidence type="ECO:0000313" key="5">
    <source>
        <dbReference type="Proteomes" id="UP000219669"/>
    </source>
</evidence>
<accession>A0A286E933</accession>
<evidence type="ECO:0000259" key="3">
    <source>
        <dbReference type="Pfam" id="PF01048"/>
    </source>
</evidence>
<evidence type="ECO:0000256" key="1">
    <source>
        <dbReference type="ARBA" id="ARBA00022676"/>
    </source>
</evidence>
<dbReference type="NCBIfam" id="NF006599">
    <property type="entry name" value="PRK09136.1"/>
    <property type="match status" value="1"/>
</dbReference>
<dbReference type="CDD" id="cd09010">
    <property type="entry name" value="MTAP_SsMTAPII_like_MTIP"/>
    <property type="match status" value="1"/>
</dbReference>
<dbReference type="Pfam" id="PF01048">
    <property type="entry name" value="PNP_UDP_1"/>
    <property type="match status" value="1"/>
</dbReference>
<dbReference type="Proteomes" id="UP000219669">
    <property type="component" value="Unassembled WGS sequence"/>
</dbReference>
<dbReference type="Gene3D" id="3.40.50.1580">
    <property type="entry name" value="Nucleoside phosphorylase domain"/>
    <property type="match status" value="1"/>
</dbReference>
<dbReference type="GO" id="GO:0017061">
    <property type="term" value="F:S-methyl-5-thioadenosine phosphorylase activity"/>
    <property type="evidence" value="ECO:0007669"/>
    <property type="project" value="InterPro"/>
</dbReference>
<dbReference type="GO" id="GO:0019509">
    <property type="term" value="P:L-methionine salvage from methylthioadenosine"/>
    <property type="evidence" value="ECO:0007669"/>
    <property type="project" value="TreeGrafter"/>
</dbReference>
<dbReference type="InterPro" id="IPR000845">
    <property type="entry name" value="Nucleoside_phosphorylase_d"/>
</dbReference>
<dbReference type="RefSeq" id="WP_097114081.1">
    <property type="nucleotide sequence ID" value="NZ_CP083931.1"/>
</dbReference>
<name>A0A286E933_9NEIS</name>
<dbReference type="PANTHER" id="PTHR42679">
    <property type="entry name" value="S-METHYL-5'-THIOADENOSINE PHOSPHORYLASE"/>
    <property type="match status" value="1"/>
</dbReference>
<keyword evidence="2" id="KW-0808">Transferase</keyword>
<protein>
    <submittedName>
        <fullName evidence="4">5'-methylthioadenosine phosphorylase</fullName>
    </submittedName>
</protein>
<dbReference type="SUPFAM" id="SSF53167">
    <property type="entry name" value="Purine and uridine phosphorylases"/>
    <property type="match status" value="1"/>
</dbReference>
<dbReference type="OrthoDB" id="1523230at2"/>
<dbReference type="PANTHER" id="PTHR42679:SF2">
    <property type="entry name" value="S-METHYL-5'-THIOADENOSINE PHOSPHORYLASE"/>
    <property type="match status" value="1"/>
</dbReference>
<organism evidence="4 5">
    <name type="scientific">Alysiella filiformis DSM 16848</name>
    <dbReference type="NCBI Taxonomy" id="1120981"/>
    <lineage>
        <taxon>Bacteria</taxon>
        <taxon>Pseudomonadati</taxon>
        <taxon>Pseudomonadota</taxon>
        <taxon>Betaproteobacteria</taxon>
        <taxon>Neisseriales</taxon>
        <taxon>Neisseriaceae</taxon>
        <taxon>Alysiella</taxon>
    </lineage>
</organism>
<dbReference type="InterPro" id="IPR010044">
    <property type="entry name" value="MTAP"/>
</dbReference>
<keyword evidence="1" id="KW-0328">Glycosyltransferase</keyword>
<dbReference type="GO" id="GO:0005829">
    <property type="term" value="C:cytosol"/>
    <property type="evidence" value="ECO:0007669"/>
    <property type="project" value="TreeGrafter"/>
</dbReference>
<gene>
    <name evidence="4" type="ORF">SAMN02746062_00903</name>
</gene>
<dbReference type="InterPro" id="IPR035994">
    <property type="entry name" value="Nucleoside_phosphorylase_sf"/>
</dbReference>
<proteinExistence type="predicted"/>
<dbReference type="GO" id="GO:0009116">
    <property type="term" value="P:nucleoside metabolic process"/>
    <property type="evidence" value="ECO:0007669"/>
    <property type="project" value="InterPro"/>
</dbReference>
<sequence length="240" mass="26059">MNALAIIGSSSLAKLSEFVIHRRQVVRTPYGLSDSPLLFGKIGDCDVVLLVRQGLNHTLSPEAINYRANIWALKEVGAKQILSVSSVCALQENTLPVGDLVLPHDLIDYTSGRADTFADGRQEVQYTDFRQPYAADLREKIMNLAPQIHQQAVYACIQGTRLPTGAEIRRMHNDGADVYGMTGMPEAVLARELHLAYVHVCGIVGAGAVGESPFTSSNPHHATVMGKIRDLLLQISALSS</sequence>
<feature type="domain" description="Nucleoside phosphorylase" evidence="3">
    <location>
        <begin position="25"/>
        <end position="205"/>
    </location>
</feature>
<dbReference type="AlphaFoldDB" id="A0A286E933"/>
<reference evidence="4 5" key="1">
    <citation type="submission" date="2017-09" db="EMBL/GenBank/DDBJ databases">
        <authorList>
            <person name="Ehlers B."/>
            <person name="Leendertz F.H."/>
        </authorList>
    </citation>
    <scope>NUCLEOTIDE SEQUENCE [LARGE SCALE GENOMIC DNA]</scope>
    <source>
        <strain evidence="4 5">DSM 16848</strain>
    </source>
</reference>
<keyword evidence="5" id="KW-1185">Reference proteome</keyword>
<evidence type="ECO:0000313" key="4">
    <source>
        <dbReference type="EMBL" id="SOD67435.1"/>
    </source>
</evidence>
<evidence type="ECO:0000256" key="2">
    <source>
        <dbReference type="ARBA" id="ARBA00022679"/>
    </source>
</evidence>
<dbReference type="EMBL" id="OCNF01000006">
    <property type="protein sequence ID" value="SOD67435.1"/>
    <property type="molecule type" value="Genomic_DNA"/>
</dbReference>